<dbReference type="Proteomes" id="UP000011205">
    <property type="component" value="Unassembled WGS sequence"/>
</dbReference>
<reference evidence="2 3" key="1">
    <citation type="journal article" date="2013" name="Genome Announc.">
        <title>Draft Genome Sequence of Streptomyces viridochromogenes Strain Tu57, Producer of Avilamycin.</title>
        <authorList>
            <person name="Gruning B.A."/>
            <person name="Erxleben A."/>
            <person name="Hahnlein A."/>
            <person name="Gunther S."/>
        </authorList>
    </citation>
    <scope>NUCLEOTIDE SEQUENCE [LARGE SCALE GENOMIC DNA]</scope>
    <source>
        <strain evidence="2 3">Tue57</strain>
    </source>
</reference>
<organism evidence="2 3">
    <name type="scientific">Streptomyces viridochromogenes Tue57</name>
    <dbReference type="NCBI Taxonomy" id="1160705"/>
    <lineage>
        <taxon>Bacteria</taxon>
        <taxon>Bacillati</taxon>
        <taxon>Actinomycetota</taxon>
        <taxon>Actinomycetes</taxon>
        <taxon>Kitasatosporales</taxon>
        <taxon>Streptomycetaceae</taxon>
        <taxon>Streptomyces</taxon>
    </lineage>
</organism>
<accession>L8P3W6</accession>
<protein>
    <submittedName>
        <fullName evidence="2">Putative PRC-barrel domain protein</fullName>
    </submittedName>
</protein>
<dbReference type="PATRIC" id="fig|1160705.3.peg.8055"/>
<gene>
    <name evidence="2" type="ORF">STVIR_8154</name>
</gene>
<dbReference type="InterPro" id="IPR011033">
    <property type="entry name" value="PRC_barrel-like_sf"/>
</dbReference>
<evidence type="ECO:0000259" key="1">
    <source>
        <dbReference type="Pfam" id="PF05239"/>
    </source>
</evidence>
<dbReference type="Pfam" id="PF05239">
    <property type="entry name" value="PRC"/>
    <property type="match status" value="1"/>
</dbReference>
<evidence type="ECO:0000313" key="3">
    <source>
        <dbReference type="Proteomes" id="UP000011205"/>
    </source>
</evidence>
<dbReference type="InterPro" id="IPR027275">
    <property type="entry name" value="PRC-brl_dom"/>
</dbReference>
<dbReference type="PANTHER" id="PTHR36505">
    <property type="entry name" value="BLR1072 PROTEIN"/>
    <property type="match status" value="1"/>
</dbReference>
<evidence type="ECO:0000313" key="2">
    <source>
        <dbReference type="EMBL" id="ELS50879.1"/>
    </source>
</evidence>
<feature type="domain" description="PRC-barrel" evidence="1">
    <location>
        <begin position="2"/>
        <end position="65"/>
    </location>
</feature>
<dbReference type="AlphaFoldDB" id="L8P3W6"/>
<dbReference type="Gene3D" id="2.30.30.240">
    <property type="entry name" value="PRC-barrel domain"/>
    <property type="match status" value="1"/>
</dbReference>
<name>L8P3W6_STRVR</name>
<sequence>MVNKTGDEVGKVGDLLIDEQESKVRFLLVEHGGFLGMGEKKTFIPVDAVTSVTDEYVQINPSRDQVTGAPEYDPEIVDESHYYGSVYNHYGYLPFWGVGYIYPPYPYYR</sequence>
<dbReference type="SUPFAM" id="SSF50346">
    <property type="entry name" value="PRC-barrel domain"/>
    <property type="match status" value="1"/>
</dbReference>
<dbReference type="EMBL" id="AMLP01000260">
    <property type="protein sequence ID" value="ELS50879.1"/>
    <property type="molecule type" value="Genomic_DNA"/>
</dbReference>
<comment type="caution">
    <text evidence="2">The sequence shown here is derived from an EMBL/GenBank/DDBJ whole genome shotgun (WGS) entry which is preliminary data.</text>
</comment>
<dbReference type="PANTHER" id="PTHR36505:SF1">
    <property type="entry name" value="BLR1072 PROTEIN"/>
    <property type="match status" value="1"/>
</dbReference>
<proteinExistence type="predicted"/>